<organism evidence="10 11">
    <name type="scientific">Nesterenkonia rhizosphaerae</name>
    <dbReference type="NCBI Taxonomy" id="1348272"/>
    <lineage>
        <taxon>Bacteria</taxon>
        <taxon>Bacillati</taxon>
        <taxon>Actinomycetota</taxon>
        <taxon>Actinomycetes</taxon>
        <taxon>Micrococcales</taxon>
        <taxon>Micrococcaceae</taxon>
        <taxon>Nesterenkonia</taxon>
    </lineage>
</organism>
<dbReference type="RefSeq" id="WP_345478356.1">
    <property type="nucleotide sequence ID" value="NZ_BAABLW010000007.1"/>
</dbReference>
<evidence type="ECO:0000256" key="2">
    <source>
        <dbReference type="ARBA" id="ARBA00006577"/>
    </source>
</evidence>
<evidence type="ECO:0000313" key="11">
    <source>
        <dbReference type="Proteomes" id="UP001500368"/>
    </source>
</evidence>
<keyword evidence="4 6" id="KW-0697">Rotamase</keyword>
<feature type="region of interest" description="Disordered" evidence="7">
    <location>
        <begin position="359"/>
        <end position="421"/>
    </location>
</feature>
<evidence type="ECO:0000256" key="1">
    <source>
        <dbReference type="ARBA" id="ARBA00000971"/>
    </source>
</evidence>
<dbReference type="Pfam" id="PF00254">
    <property type="entry name" value="FKBP_C"/>
    <property type="match status" value="1"/>
</dbReference>
<evidence type="ECO:0000256" key="3">
    <source>
        <dbReference type="ARBA" id="ARBA00013194"/>
    </source>
</evidence>
<sequence>MHTSRLRTSTVLLSVSALALTACGGVEGTGLGDSDSLSVVELTVREEEGQRGAEVLINGEIDAAENSSRVLSAGDGEEVDTSSIIEYNLAAVDPESGDIQTDSFGQPLPSMMWLPQLEASQNAADDFVYDAFTMDGVTVGSELAIFMAASAETGNRDQLFAVRLEDQYPNHASGEVQEQSGDLPQIDNEIGQAPELVDHDTEAEAPEELTSEVLIAGEGEQLADDDYVFVQYRGWRWEDGEEFDGSWITEEEAAAAEEAQDSDGEESVEPSPTTPPLGDAGDPGQPFPFSLTGGVIEGWIEGVKGHRVGDRVLLVIPADQAYGEAEGEDGMTADGRPGGTLIFVVDIIKAIDDATLREAQAPAQQPDMGDMSEEELEELLRQMQESQGGGEGGDAPAEDQAPADEETEEDAAENDGDQDEE</sequence>
<dbReference type="PANTHER" id="PTHR43811">
    <property type="entry name" value="FKBP-TYPE PEPTIDYL-PROLYL CIS-TRANS ISOMERASE FKPA"/>
    <property type="match status" value="1"/>
</dbReference>
<accession>A0ABP9G5V1</accession>
<gene>
    <name evidence="10" type="ORF">GCM10025790_25200</name>
</gene>
<dbReference type="SUPFAM" id="SSF54534">
    <property type="entry name" value="FKBP-like"/>
    <property type="match status" value="1"/>
</dbReference>
<keyword evidence="8" id="KW-0732">Signal</keyword>
<dbReference type="InterPro" id="IPR046357">
    <property type="entry name" value="PPIase_dom_sf"/>
</dbReference>
<feature type="domain" description="PPIase FKBP-type" evidence="9">
    <location>
        <begin position="225"/>
        <end position="351"/>
    </location>
</feature>
<feature type="compositionally biased region" description="Acidic residues" evidence="7">
    <location>
        <begin position="401"/>
        <end position="421"/>
    </location>
</feature>
<protein>
    <recommendedName>
        <fullName evidence="3 6">peptidylprolyl isomerase</fullName>
        <ecNumber evidence="3 6">5.2.1.8</ecNumber>
    </recommendedName>
</protein>
<dbReference type="InterPro" id="IPR001179">
    <property type="entry name" value="PPIase_FKBP_dom"/>
</dbReference>
<feature type="chain" id="PRO_5047319935" description="peptidylprolyl isomerase" evidence="8">
    <location>
        <begin position="25"/>
        <end position="421"/>
    </location>
</feature>
<dbReference type="Gene3D" id="3.10.50.40">
    <property type="match status" value="1"/>
</dbReference>
<evidence type="ECO:0000256" key="5">
    <source>
        <dbReference type="ARBA" id="ARBA00023235"/>
    </source>
</evidence>
<reference evidence="11" key="1">
    <citation type="journal article" date="2019" name="Int. J. Syst. Evol. Microbiol.">
        <title>The Global Catalogue of Microorganisms (GCM) 10K type strain sequencing project: providing services to taxonomists for standard genome sequencing and annotation.</title>
        <authorList>
            <consortium name="The Broad Institute Genomics Platform"/>
            <consortium name="The Broad Institute Genome Sequencing Center for Infectious Disease"/>
            <person name="Wu L."/>
            <person name="Ma J."/>
        </authorList>
    </citation>
    <scope>NUCLEOTIDE SEQUENCE [LARGE SCALE GENOMIC DNA]</scope>
    <source>
        <strain evidence="11">JCM 19129</strain>
    </source>
</reference>
<evidence type="ECO:0000256" key="8">
    <source>
        <dbReference type="SAM" id="SignalP"/>
    </source>
</evidence>
<dbReference type="PROSITE" id="PS51257">
    <property type="entry name" value="PROKAR_LIPOPROTEIN"/>
    <property type="match status" value="1"/>
</dbReference>
<evidence type="ECO:0000256" key="6">
    <source>
        <dbReference type="PROSITE-ProRule" id="PRU00277"/>
    </source>
</evidence>
<evidence type="ECO:0000313" key="10">
    <source>
        <dbReference type="EMBL" id="GAA4926272.1"/>
    </source>
</evidence>
<dbReference type="EMBL" id="BAABLW010000007">
    <property type="protein sequence ID" value="GAA4926272.1"/>
    <property type="molecule type" value="Genomic_DNA"/>
</dbReference>
<feature type="region of interest" description="Disordered" evidence="7">
    <location>
        <begin position="253"/>
        <end position="290"/>
    </location>
</feature>
<comment type="catalytic activity">
    <reaction evidence="1 6">
        <text>[protein]-peptidylproline (omega=180) = [protein]-peptidylproline (omega=0)</text>
        <dbReference type="Rhea" id="RHEA:16237"/>
        <dbReference type="Rhea" id="RHEA-COMP:10747"/>
        <dbReference type="Rhea" id="RHEA-COMP:10748"/>
        <dbReference type="ChEBI" id="CHEBI:83833"/>
        <dbReference type="ChEBI" id="CHEBI:83834"/>
        <dbReference type="EC" id="5.2.1.8"/>
    </reaction>
</comment>
<comment type="similarity">
    <text evidence="2">Belongs to the FKBP-type PPIase family.</text>
</comment>
<feature type="compositionally biased region" description="Acidic residues" evidence="7">
    <location>
        <begin position="253"/>
        <end position="268"/>
    </location>
</feature>
<dbReference type="PANTHER" id="PTHR43811:SF19">
    <property type="entry name" value="39 KDA FK506-BINDING NUCLEAR PROTEIN"/>
    <property type="match status" value="1"/>
</dbReference>
<feature type="signal peptide" evidence="8">
    <location>
        <begin position="1"/>
        <end position="24"/>
    </location>
</feature>
<name>A0ABP9G5V1_9MICC</name>
<proteinExistence type="inferred from homology"/>
<dbReference type="EC" id="5.2.1.8" evidence="3 6"/>
<dbReference type="Proteomes" id="UP001500368">
    <property type="component" value="Unassembled WGS sequence"/>
</dbReference>
<evidence type="ECO:0000259" key="9">
    <source>
        <dbReference type="PROSITE" id="PS50059"/>
    </source>
</evidence>
<keyword evidence="5 6" id="KW-0413">Isomerase</keyword>
<evidence type="ECO:0000256" key="4">
    <source>
        <dbReference type="ARBA" id="ARBA00023110"/>
    </source>
</evidence>
<dbReference type="PROSITE" id="PS50059">
    <property type="entry name" value="FKBP_PPIASE"/>
    <property type="match status" value="1"/>
</dbReference>
<evidence type="ECO:0000256" key="7">
    <source>
        <dbReference type="SAM" id="MobiDB-lite"/>
    </source>
</evidence>
<comment type="caution">
    <text evidence="10">The sequence shown here is derived from an EMBL/GenBank/DDBJ whole genome shotgun (WGS) entry which is preliminary data.</text>
</comment>
<keyword evidence="11" id="KW-1185">Reference proteome</keyword>